<evidence type="ECO:0000256" key="1">
    <source>
        <dbReference type="SAM" id="MobiDB-lite"/>
    </source>
</evidence>
<accession>A0A8T0HRQ3</accession>
<evidence type="ECO:0000313" key="3">
    <source>
        <dbReference type="Proteomes" id="UP000822688"/>
    </source>
</evidence>
<feature type="compositionally biased region" description="Polar residues" evidence="1">
    <location>
        <begin position="90"/>
        <end position="100"/>
    </location>
</feature>
<comment type="caution">
    <text evidence="2">The sequence shown here is derived from an EMBL/GenBank/DDBJ whole genome shotgun (WGS) entry which is preliminary data.</text>
</comment>
<dbReference type="EMBL" id="CM026426">
    <property type="protein sequence ID" value="KAG0573449.1"/>
    <property type="molecule type" value="Genomic_DNA"/>
</dbReference>
<sequence length="100" mass="11488">MEEQLSTRLQQADLLKLENLRLTLELASLTLPPREISHAVRHYAATKQRDLGIALAGHRADSIWQQRWLARFEDRDPTFEPWLSNDKATDAQSPNVPLTD</sequence>
<evidence type="ECO:0000313" key="2">
    <source>
        <dbReference type="EMBL" id="KAG0573449.1"/>
    </source>
</evidence>
<dbReference type="AlphaFoldDB" id="A0A8T0HRQ3"/>
<protein>
    <submittedName>
        <fullName evidence="2">Uncharacterized protein</fullName>
    </submittedName>
</protein>
<organism evidence="2 3">
    <name type="scientific">Ceratodon purpureus</name>
    <name type="common">Fire moss</name>
    <name type="synonym">Dicranum purpureum</name>
    <dbReference type="NCBI Taxonomy" id="3225"/>
    <lineage>
        <taxon>Eukaryota</taxon>
        <taxon>Viridiplantae</taxon>
        <taxon>Streptophyta</taxon>
        <taxon>Embryophyta</taxon>
        <taxon>Bryophyta</taxon>
        <taxon>Bryophytina</taxon>
        <taxon>Bryopsida</taxon>
        <taxon>Dicranidae</taxon>
        <taxon>Pseudoditrichales</taxon>
        <taxon>Ditrichaceae</taxon>
        <taxon>Ceratodon</taxon>
    </lineage>
</organism>
<feature type="region of interest" description="Disordered" evidence="1">
    <location>
        <begin position="80"/>
        <end position="100"/>
    </location>
</feature>
<reference evidence="2" key="1">
    <citation type="submission" date="2020-06" db="EMBL/GenBank/DDBJ databases">
        <title>WGS assembly of Ceratodon purpureus strain R40.</title>
        <authorList>
            <person name="Carey S.B."/>
            <person name="Jenkins J."/>
            <person name="Shu S."/>
            <person name="Lovell J.T."/>
            <person name="Sreedasyam A."/>
            <person name="Maumus F."/>
            <person name="Tiley G.P."/>
            <person name="Fernandez-Pozo N."/>
            <person name="Barry K."/>
            <person name="Chen C."/>
            <person name="Wang M."/>
            <person name="Lipzen A."/>
            <person name="Daum C."/>
            <person name="Saski C.A."/>
            <person name="Payton A.C."/>
            <person name="Mcbreen J.C."/>
            <person name="Conrad R.E."/>
            <person name="Kollar L.M."/>
            <person name="Olsson S."/>
            <person name="Huttunen S."/>
            <person name="Landis J.B."/>
            <person name="Wickett N.J."/>
            <person name="Johnson M.G."/>
            <person name="Rensing S.A."/>
            <person name="Grimwood J."/>
            <person name="Schmutz J."/>
            <person name="Mcdaniel S.F."/>
        </authorList>
    </citation>
    <scope>NUCLEOTIDE SEQUENCE</scope>
    <source>
        <strain evidence="2">R40</strain>
    </source>
</reference>
<gene>
    <name evidence="2" type="ORF">KC19_VG179500</name>
</gene>
<keyword evidence="3" id="KW-1185">Reference proteome</keyword>
<name>A0A8T0HRQ3_CERPU</name>
<proteinExistence type="predicted"/>
<dbReference type="Proteomes" id="UP000822688">
    <property type="component" value="Chromosome V"/>
</dbReference>